<dbReference type="EMBL" id="MN740831">
    <property type="protein sequence ID" value="QHU14158.1"/>
    <property type="molecule type" value="Genomic_DNA"/>
</dbReference>
<accession>A0A6C0KCX7</accession>
<proteinExistence type="predicted"/>
<protein>
    <submittedName>
        <fullName evidence="1">Uncharacterized protein</fullName>
    </submittedName>
</protein>
<evidence type="ECO:0000313" key="1">
    <source>
        <dbReference type="EMBL" id="QHU14158.1"/>
    </source>
</evidence>
<sequence>MVLYRICWRDENGQTGNGEKSLRLELAEAWLVNLREKYPEMKHWISSK</sequence>
<dbReference type="AlphaFoldDB" id="A0A6C0KCX7"/>
<reference evidence="1" key="1">
    <citation type="journal article" date="2020" name="Nature">
        <title>Giant virus diversity and host interactions through global metagenomics.</title>
        <authorList>
            <person name="Schulz F."/>
            <person name="Roux S."/>
            <person name="Paez-Espino D."/>
            <person name="Jungbluth S."/>
            <person name="Walsh D.A."/>
            <person name="Denef V.J."/>
            <person name="McMahon K.D."/>
            <person name="Konstantinidis K.T."/>
            <person name="Eloe-Fadrosh E.A."/>
            <person name="Kyrpides N.C."/>
            <person name="Woyke T."/>
        </authorList>
    </citation>
    <scope>NUCLEOTIDE SEQUENCE</scope>
    <source>
        <strain evidence="1">GVMAG-S-1101182-85</strain>
    </source>
</reference>
<name>A0A6C0KCX7_9ZZZZ</name>
<organism evidence="1">
    <name type="scientific">viral metagenome</name>
    <dbReference type="NCBI Taxonomy" id="1070528"/>
    <lineage>
        <taxon>unclassified sequences</taxon>
        <taxon>metagenomes</taxon>
        <taxon>organismal metagenomes</taxon>
    </lineage>
</organism>